<comment type="caution">
    <text evidence="1">The sequence shown here is derived from an EMBL/GenBank/DDBJ whole genome shotgun (WGS) entry which is preliminary data.</text>
</comment>
<reference evidence="1 2" key="1">
    <citation type="journal article" date="2019" name="Int. J. Syst. Evol. Microbiol.">
        <title>The Global Catalogue of Microorganisms (GCM) 10K type strain sequencing project: providing services to taxonomists for standard genome sequencing and annotation.</title>
        <authorList>
            <consortium name="The Broad Institute Genomics Platform"/>
            <consortium name="The Broad Institute Genome Sequencing Center for Infectious Disease"/>
            <person name="Wu L."/>
            <person name="Ma J."/>
        </authorList>
    </citation>
    <scope>NUCLEOTIDE SEQUENCE [LARGE SCALE GENOMIC DNA]</scope>
    <source>
        <strain evidence="1 2">JCM 16114</strain>
    </source>
</reference>
<dbReference type="RefSeq" id="WP_344474469.1">
    <property type="nucleotide sequence ID" value="NZ_BAAAQX010000006.1"/>
</dbReference>
<name>A0ABN3CD92_9ACTN</name>
<gene>
    <name evidence="1" type="ORF">GCM10009850_028140</name>
</gene>
<proteinExistence type="predicted"/>
<dbReference type="EMBL" id="BAAAQX010000006">
    <property type="protein sequence ID" value="GAA2207356.1"/>
    <property type="molecule type" value="Genomic_DNA"/>
</dbReference>
<keyword evidence="2" id="KW-1185">Reference proteome</keyword>
<accession>A0ABN3CD92</accession>
<dbReference type="Proteomes" id="UP001499843">
    <property type="component" value="Unassembled WGS sequence"/>
</dbReference>
<evidence type="ECO:0000313" key="2">
    <source>
        <dbReference type="Proteomes" id="UP001499843"/>
    </source>
</evidence>
<evidence type="ECO:0000313" key="1">
    <source>
        <dbReference type="EMBL" id="GAA2207356.1"/>
    </source>
</evidence>
<dbReference type="PROSITE" id="PS51257">
    <property type="entry name" value="PROKAR_LIPOPROTEIN"/>
    <property type="match status" value="1"/>
</dbReference>
<sequence>MRGAVAIAVVTAMAVAGCGITVDERLSHLREAARRGADARQWLRSRDVPIDVAHCEQVYESSGAGDDLPADNPDGSISEAWREHVKGNFVQACLYIGS</sequence>
<organism evidence="1 2">
    <name type="scientific">Nonomuraea monospora</name>
    <dbReference type="NCBI Taxonomy" id="568818"/>
    <lineage>
        <taxon>Bacteria</taxon>
        <taxon>Bacillati</taxon>
        <taxon>Actinomycetota</taxon>
        <taxon>Actinomycetes</taxon>
        <taxon>Streptosporangiales</taxon>
        <taxon>Streptosporangiaceae</taxon>
        <taxon>Nonomuraea</taxon>
    </lineage>
</organism>
<protein>
    <recommendedName>
        <fullName evidence="3">Lipoprotein</fullName>
    </recommendedName>
</protein>
<evidence type="ECO:0008006" key="3">
    <source>
        <dbReference type="Google" id="ProtNLM"/>
    </source>
</evidence>